<dbReference type="AlphaFoldDB" id="A0A8J3LIF8"/>
<evidence type="ECO:0000313" key="3">
    <source>
        <dbReference type="Proteomes" id="UP000653674"/>
    </source>
</evidence>
<evidence type="ECO:0000313" key="2">
    <source>
        <dbReference type="EMBL" id="GIG73512.1"/>
    </source>
</evidence>
<feature type="region of interest" description="Disordered" evidence="1">
    <location>
        <begin position="1"/>
        <end position="52"/>
    </location>
</feature>
<name>A0A8J3LIF8_9ACTN</name>
<dbReference type="EMBL" id="BONU01000009">
    <property type="protein sequence ID" value="GIG73512.1"/>
    <property type="molecule type" value="Genomic_DNA"/>
</dbReference>
<evidence type="ECO:0000256" key="1">
    <source>
        <dbReference type="SAM" id="MobiDB-lite"/>
    </source>
</evidence>
<comment type="caution">
    <text evidence="2">The sequence shown here is derived from an EMBL/GenBank/DDBJ whole genome shotgun (WGS) entry which is preliminary data.</text>
</comment>
<organism evidence="2 3">
    <name type="scientific">Planosporangium flavigriseum</name>
    <dbReference type="NCBI Taxonomy" id="373681"/>
    <lineage>
        <taxon>Bacteria</taxon>
        <taxon>Bacillati</taxon>
        <taxon>Actinomycetota</taxon>
        <taxon>Actinomycetes</taxon>
        <taxon>Micromonosporales</taxon>
        <taxon>Micromonosporaceae</taxon>
        <taxon>Planosporangium</taxon>
    </lineage>
</organism>
<gene>
    <name evidence="2" type="ORF">Pfl04_19160</name>
</gene>
<reference evidence="2" key="1">
    <citation type="submission" date="2021-01" db="EMBL/GenBank/DDBJ databases">
        <title>Whole genome shotgun sequence of Planosporangium flavigriseum NBRC 105377.</title>
        <authorList>
            <person name="Komaki H."/>
            <person name="Tamura T."/>
        </authorList>
    </citation>
    <scope>NUCLEOTIDE SEQUENCE</scope>
    <source>
        <strain evidence="2">NBRC 105377</strain>
    </source>
</reference>
<proteinExistence type="predicted"/>
<sequence length="52" mass="5768">MVEKVASATALSKQDPTRPIDWRTFQRAQARAKSADAYYPGSTGRRNTGLLE</sequence>
<accession>A0A8J3LIF8</accession>
<dbReference type="Proteomes" id="UP000653674">
    <property type="component" value="Unassembled WGS sequence"/>
</dbReference>
<protein>
    <submittedName>
        <fullName evidence="2">Uncharacterized protein</fullName>
    </submittedName>
</protein>
<keyword evidence="3" id="KW-1185">Reference proteome</keyword>